<evidence type="ECO:0000313" key="3">
    <source>
        <dbReference type="Proteomes" id="UP000239735"/>
    </source>
</evidence>
<evidence type="ECO:0000313" key="2">
    <source>
        <dbReference type="EMBL" id="SPE17796.1"/>
    </source>
</evidence>
<dbReference type="Pfam" id="PF02239">
    <property type="entry name" value="Cytochrom_D1"/>
    <property type="match status" value="1"/>
</dbReference>
<dbReference type="EMBL" id="OKRB01000013">
    <property type="protein sequence ID" value="SPE17796.1"/>
    <property type="molecule type" value="Genomic_DNA"/>
</dbReference>
<dbReference type="Gene3D" id="2.130.10.10">
    <property type="entry name" value="YVTN repeat-like/Quinoprotein amine dehydrogenase"/>
    <property type="match status" value="2"/>
</dbReference>
<feature type="signal peptide" evidence="1">
    <location>
        <begin position="1"/>
        <end position="22"/>
    </location>
</feature>
<dbReference type="PANTHER" id="PTHR47197:SF3">
    <property type="entry name" value="DIHYDRO-HEME D1 DEHYDROGENASE"/>
    <property type="match status" value="1"/>
</dbReference>
<feature type="chain" id="PRO_5014653844" description="40-residue YVTN family beta-propeller repeat protein" evidence="1">
    <location>
        <begin position="23"/>
        <end position="330"/>
    </location>
</feature>
<reference evidence="3" key="1">
    <citation type="submission" date="2018-02" db="EMBL/GenBank/DDBJ databases">
        <authorList>
            <person name="Hausmann B."/>
        </authorList>
    </citation>
    <scope>NUCLEOTIDE SEQUENCE [LARGE SCALE GENOMIC DNA]</scope>
    <source>
        <strain evidence="3">Peat soil MAG SbA5</strain>
    </source>
</reference>
<dbReference type="OrthoDB" id="145213at2"/>
<dbReference type="InterPro" id="IPR015943">
    <property type="entry name" value="WD40/YVTN_repeat-like_dom_sf"/>
</dbReference>
<evidence type="ECO:0008006" key="4">
    <source>
        <dbReference type="Google" id="ProtNLM"/>
    </source>
</evidence>
<proteinExistence type="predicted"/>
<accession>A0A2N9L395</accession>
<evidence type="ECO:0000256" key="1">
    <source>
        <dbReference type="SAM" id="SignalP"/>
    </source>
</evidence>
<sequence>MKASFLIGSVVLVSLAAATAEAQHAHLLVDQKGDHSLAIVDPVAGKVVADVAEGGVTGHEVAGSPDGNLAFVPIYGNSGVGKPGTNGTKIDVIDVAAHKVVGEINFDYGARPHCAIFGPKDGLLYVTTEMDHSVTVIDPKALKVMDAIPTGQPESHMFVIAHDGLRGYTANVGPGTVSVLDLKARKTLKIIPVSGNTQRIAISNDDRWVFTADQTAPRMAVIDTGTDTVTKWVKLDGTGYGSAPTKDGRWLLMAIPDKNVVDVIDLQTMTLARAVAVGKSPQEVLVRPDGMAAYVSCTGSNQVAEIDLTTWKVTRTIATGKGTDGLGWAK</sequence>
<dbReference type="PANTHER" id="PTHR47197">
    <property type="entry name" value="PROTEIN NIRF"/>
    <property type="match status" value="1"/>
</dbReference>
<dbReference type="SUPFAM" id="SSF50974">
    <property type="entry name" value="Nitrous oxide reductase, N-terminal domain"/>
    <property type="match status" value="1"/>
</dbReference>
<gene>
    <name evidence="2" type="ORF">SBA5_110156</name>
</gene>
<dbReference type="AlphaFoldDB" id="A0A2N9L395"/>
<dbReference type="InterPro" id="IPR051200">
    <property type="entry name" value="Host-pathogen_enzymatic-act"/>
</dbReference>
<keyword evidence="1" id="KW-0732">Signal</keyword>
<name>A0A2N9L395_9BACT</name>
<dbReference type="InterPro" id="IPR011045">
    <property type="entry name" value="N2O_reductase_N"/>
</dbReference>
<organism evidence="2 3">
    <name type="scientific">Candidatus Sulfuritelmatomonas gaucii</name>
    <dbReference type="NCBI Taxonomy" id="2043161"/>
    <lineage>
        <taxon>Bacteria</taxon>
        <taxon>Pseudomonadati</taxon>
        <taxon>Acidobacteriota</taxon>
        <taxon>Terriglobia</taxon>
        <taxon>Terriglobales</taxon>
        <taxon>Acidobacteriaceae</taxon>
        <taxon>Candidatus Sulfuritelmatomonas</taxon>
    </lineage>
</organism>
<protein>
    <recommendedName>
        <fullName evidence="4">40-residue YVTN family beta-propeller repeat protein</fullName>
    </recommendedName>
</protein>
<dbReference type="Proteomes" id="UP000239735">
    <property type="component" value="Unassembled WGS sequence"/>
</dbReference>